<organism evidence="1 2">
    <name type="scientific">Cognatiyoonia koreensis</name>
    <dbReference type="NCBI Taxonomy" id="364200"/>
    <lineage>
        <taxon>Bacteria</taxon>
        <taxon>Pseudomonadati</taxon>
        <taxon>Pseudomonadota</taxon>
        <taxon>Alphaproteobacteria</taxon>
        <taxon>Rhodobacterales</taxon>
        <taxon>Paracoccaceae</taxon>
        <taxon>Cognatiyoonia</taxon>
    </lineage>
</organism>
<evidence type="ECO:0000313" key="1">
    <source>
        <dbReference type="EMBL" id="SEW28810.1"/>
    </source>
</evidence>
<gene>
    <name evidence="1" type="ORF">SAMN04488515_2043</name>
</gene>
<dbReference type="RefSeq" id="WP_131801594.1">
    <property type="nucleotide sequence ID" value="NZ_FOIZ01000001.1"/>
</dbReference>
<dbReference type="Proteomes" id="UP000199167">
    <property type="component" value="Unassembled WGS sequence"/>
</dbReference>
<keyword evidence="2" id="KW-1185">Reference proteome</keyword>
<protein>
    <submittedName>
        <fullName evidence="1">Uncharacterized protein</fullName>
    </submittedName>
</protein>
<dbReference type="STRING" id="364200.SAMN04488515_2043"/>
<dbReference type="EMBL" id="FOIZ01000001">
    <property type="protein sequence ID" value="SEW28810.1"/>
    <property type="molecule type" value="Genomic_DNA"/>
</dbReference>
<dbReference type="AlphaFoldDB" id="A0A1I0QNI4"/>
<reference evidence="1 2" key="1">
    <citation type="submission" date="2016-10" db="EMBL/GenBank/DDBJ databases">
        <authorList>
            <person name="de Groot N.N."/>
        </authorList>
    </citation>
    <scope>NUCLEOTIDE SEQUENCE [LARGE SCALE GENOMIC DNA]</scope>
    <source>
        <strain evidence="1 2">DSM 17925</strain>
    </source>
</reference>
<accession>A0A1I0QNI4</accession>
<name>A0A1I0QNI4_9RHOB</name>
<proteinExistence type="predicted"/>
<evidence type="ECO:0000313" key="2">
    <source>
        <dbReference type="Proteomes" id="UP000199167"/>
    </source>
</evidence>
<sequence length="105" mass="10999">MSHKRIIHFRTLEPLQAVAQQGGGFVQSLEQDETDMKLLKTTLPLVGALTLAGCIDGGGGGTGVTRAPTAASSCGYLHGLSAQHLEMIGSVRCGPQTELPYTYAN</sequence>